<evidence type="ECO:0000313" key="2">
    <source>
        <dbReference type="Proteomes" id="UP000828390"/>
    </source>
</evidence>
<evidence type="ECO:0000313" key="1">
    <source>
        <dbReference type="EMBL" id="KAH3725021.1"/>
    </source>
</evidence>
<name>A0A9D4HNE1_DREPO</name>
<organism evidence="1 2">
    <name type="scientific">Dreissena polymorpha</name>
    <name type="common">Zebra mussel</name>
    <name type="synonym">Mytilus polymorpha</name>
    <dbReference type="NCBI Taxonomy" id="45954"/>
    <lineage>
        <taxon>Eukaryota</taxon>
        <taxon>Metazoa</taxon>
        <taxon>Spiralia</taxon>
        <taxon>Lophotrochozoa</taxon>
        <taxon>Mollusca</taxon>
        <taxon>Bivalvia</taxon>
        <taxon>Autobranchia</taxon>
        <taxon>Heteroconchia</taxon>
        <taxon>Euheterodonta</taxon>
        <taxon>Imparidentia</taxon>
        <taxon>Neoheterodontei</taxon>
        <taxon>Myida</taxon>
        <taxon>Dreissenoidea</taxon>
        <taxon>Dreissenidae</taxon>
        <taxon>Dreissena</taxon>
    </lineage>
</organism>
<sequence>MTIGVDVSFTGQIFPGCSVWHHASHRQTTRHPWLHNLFFAKLSSLKNDESTLYFRKGSESAGFYVEVPKRACQCSTRYGAADPCTDEIQAVCIIEKPHEIVLRETHAGVQPEHERVFVQHGLNRFWFQLVSTKVLLKTADFVFVLLSNQAPIMQYPVYNQTQTLD</sequence>
<reference evidence="1" key="2">
    <citation type="submission" date="2020-11" db="EMBL/GenBank/DDBJ databases">
        <authorList>
            <person name="McCartney M.A."/>
            <person name="Auch B."/>
            <person name="Kono T."/>
            <person name="Mallez S."/>
            <person name="Becker A."/>
            <person name="Gohl D.M."/>
            <person name="Silverstein K.A.T."/>
            <person name="Koren S."/>
            <person name="Bechman K.B."/>
            <person name="Herman A."/>
            <person name="Abrahante J.E."/>
            <person name="Garbe J."/>
        </authorList>
    </citation>
    <scope>NUCLEOTIDE SEQUENCE</scope>
    <source>
        <strain evidence="1">Duluth1</strain>
        <tissue evidence="1">Whole animal</tissue>
    </source>
</reference>
<keyword evidence="2" id="KW-1185">Reference proteome</keyword>
<protein>
    <submittedName>
        <fullName evidence="1">Uncharacterized protein</fullName>
    </submittedName>
</protein>
<dbReference type="EMBL" id="JAIWYP010000012">
    <property type="protein sequence ID" value="KAH3725021.1"/>
    <property type="molecule type" value="Genomic_DNA"/>
</dbReference>
<gene>
    <name evidence="1" type="ORF">DPMN_050849</name>
</gene>
<proteinExistence type="predicted"/>
<reference evidence="1" key="1">
    <citation type="journal article" date="2019" name="bioRxiv">
        <title>The Genome of the Zebra Mussel, Dreissena polymorpha: A Resource for Invasive Species Research.</title>
        <authorList>
            <person name="McCartney M.A."/>
            <person name="Auch B."/>
            <person name="Kono T."/>
            <person name="Mallez S."/>
            <person name="Zhang Y."/>
            <person name="Obille A."/>
            <person name="Becker A."/>
            <person name="Abrahante J.E."/>
            <person name="Garbe J."/>
            <person name="Badalamenti J.P."/>
            <person name="Herman A."/>
            <person name="Mangelson H."/>
            <person name="Liachko I."/>
            <person name="Sullivan S."/>
            <person name="Sone E.D."/>
            <person name="Koren S."/>
            <person name="Silverstein K.A.T."/>
            <person name="Beckman K.B."/>
            <person name="Gohl D.M."/>
        </authorList>
    </citation>
    <scope>NUCLEOTIDE SEQUENCE</scope>
    <source>
        <strain evidence="1">Duluth1</strain>
        <tissue evidence="1">Whole animal</tissue>
    </source>
</reference>
<comment type="caution">
    <text evidence="1">The sequence shown here is derived from an EMBL/GenBank/DDBJ whole genome shotgun (WGS) entry which is preliminary data.</text>
</comment>
<accession>A0A9D4HNE1</accession>
<dbReference type="Proteomes" id="UP000828390">
    <property type="component" value="Unassembled WGS sequence"/>
</dbReference>
<dbReference type="AlphaFoldDB" id="A0A9D4HNE1"/>